<keyword evidence="10 15" id="KW-0234">DNA repair</keyword>
<organism evidence="18 19">
    <name type="scientific">Clostridium collagenovorans DSM 3089</name>
    <dbReference type="NCBI Taxonomy" id="1121306"/>
    <lineage>
        <taxon>Bacteria</taxon>
        <taxon>Bacillati</taxon>
        <taxon>Bacillota</taxon>
        <taxon>Clostridia</taxon>
        <taxon>Eubacteriales</taxon>
        <taxon>Clostridiaceae</taxon>
        <taxon>Clostridium</taxon>
    </lineage>
</organism>
<evidence type="ECO:0000256" key="1">
    <source>
        <dbReference type="ARBA" id="ARBA00007504"/>
    </source>
</evidence>
<dbReference type="SUPFAM" id="SSF50249">
    <property type="entry name" value="Nucleic acid-binding proteins"/>
    <property type="match status" value="1"/>
</dbReference>
<dbReference type="InterPro" id="IPR004609">
    <property type="entry name" value="ATP-dep_DNA_helicase_RecG"/>
</dbReference>
<evidence type="ECO:0000256" key="4">
    <source>
        <dbReference type="ARBA" id="ARBA00022763"/>
    </source>
</evidence>
<protein>
    <recommendedName>
        <fullName evidence="2 15">ATP-dependent DNA helicase RecG</fullName>
        <ecNumber evidence="13 15">5.6.2.4</ecNumber>
    </recommendedName>
</protein>
<dbReference type="Pfam" id="PF00271">
    <property type="entry name" value="Helicase_C"/>
    <property type="match status" value="1"/>
</dbReference>
<evidence type="ECO:0000256" key="12">
    <source>
        <dbReference type="ARBA" id="ARBA00034617"/>
    </source>
</evidence>
<dbReference type="STRING" id="1121306.SAMN02745196_00296"/>
<comment type="catalytic activity">
    <reaction evidence="14 15">
        <text>ATP + H2O = ADP + phosphate + H(+)</text>
        <dbReference type="Rhea" id="RHEA:13065"/>
        <dbReference type="ChEBI" id="CHEBI:15377"/>
        <dbReference type="ChEBI" id="CHEBI:15378"/>
        <dbReference type="ChEBI" id="CHEBI:30616"/>
        <dbReference type="ChEBI" id="CHEBI:43474"/>
        <dbReference type="ChEBI" id="CHEBI:456216"/>
        <dbReference type="EC" id="5.6.2.4"/>
    </reaction>
</comment>
<dbReference type="GO" id="GO:0005524">
    <property type="term" value="F:ATP binding"/>
    <property type="evidence" value="ECO:0007669"/>
    <property type="project" value="UniProtKB-KW"/>
</dbReference>
<keyword evidence="5 15" id="KW-0378">Hydrolase</keyword>
<dbReference type="InterPro" id="IPR014001">
    <property type="entry name" value="Helicase_ATP-bd"/>
</dbReference>
<evidence type="ECO:0000256" key="9">
    <source>
        <dbReference type="ARBA" id="ARBA00023172"/>
    </source>
</evidence>
<dbReference type="Pfam" id="PF17191">
    <property type="entry name" value="RecG_wedge"/>
    <property type="match status" value="1"/>
</dbReference>
<dbReference type="InterPro" id="IPR011545">
    <property type="entry name" value="DEAD/DEAH_box_helicase_dom"/>
</dbReference>
<dbReference type="CDD" id="cd17992">
    <property type="entry name" value="DEXHc_RecG"/>
    <property type="match status" value="1"/>
</dbReference>
<evidence type="ECO:0000256" key="8">
    <source>
        <dbReference type="ARBA" id="ARBA00023125"/>
    </source>
</evidence>
<dbReference type="AlphaFoldDB" id="A0A1M5SSS4"/>
<dbReference type="PANTHER" id="PTHR47964:SF1">
    <property type="entry name" value="ATP-DEPENDENT DNA HELICASE HOMOLOG RECG, CHLOROPLASTIC"/>
    <property type="match status" value="1"/>
</dbReference>
<comment type="function">
    <text evidence="15">Plays a critical role in recombination and DNA repair. Helps process Holliday junction intermediates to mature products by catalyzing branch migration. Has replication fork regression activity, unwinds stalled or blocked replication forks to make a HJ that can be resolved. Has a DNA unwinding activity characteristic of a DNA helicase with 3'-5' polarity.</text>
</comment>
<dbReference type="SMART" id="SM00490">
    <property type="entry name" value="HELICc"/>
    <property type="match status" value="1"/>
</dbReference>
<gene>
    <name evidence="18" type="ORF">SAMN02745196_00296</name>
</gene>
<dbReference type="SMART" id="SM00487">
    <property type="entry name" value="DEXDc"/>
    <property type="match status" value="1"/>
</dbReference>
<dbReference type="PANTHER" id="PTHR47964">
    <property type="entry name" value="ATP-DEPENDENT DNA HELICASE HOMOLOG RECG, CHLOROPLASTIC"/>
    <property type="match status" value="1"/>
</dbReference>
<comment type="catalytic activity">
    <reaction evidence="12 15">
        <text>Couples ATP hydrolysis with the unwinding of duplex DNA by translocating in the 3'-5' direction.</text>
        <dbReference type="EC" id="5.6.2.4"/>
    </reaction>
</comment>
<dbReference type="CDD" id="cd04488">
    <property type="entry name" value="RecG_wedge_OBF"/>
    <property type="match status" value="1"/>
</dbReference>
<keyword evidence="4 15" id="KW-0227">DNA damage</keyword>
<dbReference type="Pfam" id="PF00270">
    <property type="entry name" value="DEAD"/>
    <property type="match status" value="1"/>
</dbReference>
<dbReference type="SUPFAM" id="SSF52540">
    <property type="entry name" value="P-loop containing nucleoside triphosphate hydrolases"/>
    <property type="match status" value="2"/>
</dbReference>
<dbReference type="Gene3D" id="2.40.50.140">
    <property type="entry name" value="Nucleic acid-binding proteins"/>
    <property type="match status" value="1"/>
</dbReference>
<dbReference type="Gene3D" id="3.40.50.300">
    <property type="entry name" value="P-loop containing nucleotide triphosphate hydrolases"/>
    <property type="match status" value="2"/>
</dbReference>
<dbReference type="RefSeq" id="WP_072829349.1">
    <property type="nucleotide sequence ID" value="NZ_FQXP01000003.1"/>
</dbReference>
<evidence type="ECO:0000256" key="11">
    <source>
        <dbReference type="ARBA" id="ARBA00023235"/>
    </source>
</evidence>
<dbReference type="InterPro" id="IPR047112">
    <property type="entry name" value="RecG/Mfd"/>
</dbReference>
<evidence type="ECO:0000313" key="19">
    <source>
        <dbReference type="Proteomes" id="UP000184526"/>
    </source>
</evidence>
<dbReference type="Pfam" id="PF19833">
    <property type="entry name" value="RecG_dom3_C"/>
    <property type="match status" value="1"/>
</dbReference>
<dbReference type="NCBIfam" id="NF008168">
    <property type="entry name" value="PRK10917.2-2"/>
    <property type="match status" value="1"/>
</dbReference>
<dbReference type="GO" id="GO:0003677">
    <property type="term" value="F:DNA binding"/>
    <property type="evidence" value="ECO:0007669"/>
    <property type="project" value="UniProtKB-KW"/>
</dbReference>
<dbReference type="NCBIfam" id="TIGR00643">
    <property type="entry name" value="recG"/>
    <property type="match status" value="1"/>
</dbReference>
<dbReference type="InterPro" id="IPR012340">
    <property type="entry name" value="NA-bd_OB-fold"/>
</dbReference>
<keyword evidence="19" id="KW-1185">Reference proteome</keyword>
<evidence type="ECO:0000256" key="7">
    <source>
        <dbReference type="ARBA" id="ARBA00022840"/>
    </source>
</evidence>
<sequence length="678" mass="77820">MELNEDIKYVKGVGPKMSEELNKMGIFTVLDLLLYFPRDYEGINGVNDITLSKENEKIIIKCKVQGYQQDIRTSTGKVLTTVILNDGKNSFKARWYNQPYIKKSFLLNHEYLLSGKIEKYKNQWILNNPKIIRNSTLDKDNILVKYPLKGKMSNNFLNKIISNLLCEIKITENMPINILEKYNLCSLDKALRNIHSPNNRNDLEEARNRLKFQELFAYSMKILMLRSYMDESSEGITYTMSSELSELKESLPFKLTNAQSRVVREILMDQKKSRPMNRLVQGDVGSGKTIVAIIAMFNVVKNGYQAAMMAPTEILAKQHYIEVSNMLEKFHIRVELLVGSTTKKNKEIIKEKLKNGEIDIIVGTHALIEDDVEFENLGFAITDEQHRFGVNQRCRFCSKGKNIDVLVMTATPIPRTLNLYLYGDLDVSIIDELPPGRQNIITDYVCKNERERVYQLAVQEIKQGRQVYIVCPLVEENDELKITSVEELFNELKEKYFKDIKIAMLHGKMKAKDKEAIMEEFKANETKVLISTTVIEVGVNVPNATVMIIENSERFGLAQLHQLRGRVGRGSHQSYCMLVADIKSNVTKKRMEIMKRSTDGFLISDEDLKIRGAGEVFGFKQSGDNELILADIIDDINIVKAANKEARELISSENLEYIKIKKEILEKIEKSSTYICYN</sequence>
<dbReference type="EC" id="5.6.2.4" evidence="13 15"/>
<evidence type="ECO:0000256" key="14">
    <source>
        <dbReference type="ARBA" id="ARBA00048988"/>
    </source>
</evidence>
<evidence type="ECO:0000256" key="6">
    <source>
        <dbReference type="ARBA" id="ARBA00022806"/>
    </source>
</evidence>
<accession>A0A1M5SSS4</accession>
<reference evidence="18 19" key="1">
    <citation type="submission" date="2016-11" db="EMBL/GenBank/DDBJ databases">
        <authorList>
            <person name="Jaros S."/>
            <person name="Januszkiewicz K."/>
            <person name="Wedrychowicz H."/>
        </authorList>
    </citation>
    <scope>NUCLEOTIDE SEQUENCE [LARGE SCALE GENOMIC DNA]</scope>
    <source>
        <strain evidence="18 19">DSM 3089</strain>
    </source>
</reference>
<keyword evidence="7 15" id="KW-0067">ATP-binding</keyword>
<keyword evidence="8" id="KW-0238">DNA-binding</keyword>
<keyword evidence="9 15" id="KW-0233">DNA recombination</keyword>
<evidence type="ECO:0000256" key="15">
    <source>
        <dbReference type="RuleBase" id="RU363016"/>
    </source>
</evidence>
<evidence type="ECO:0000259" key="17">
    <source>
        <dbReference type="PROSITE" id="PS51194"/>
    </source>
</evidence>
<dbReference type="Proteomes" id="UP000184526">
    <property type="component" value="Unassembled WGS sequence"/>
</dbReference>
<dbReference type="GO" id="GO:0006281">
    <property type="term" value="P:DNA repair"/>
    <property type="evidence" value="ECO:0007669"/>
    <property type="project" value="UniProtKB-UniRule"/>
</dbReference>
<keyword evidence="6 15" id="KW-0347">Helicase</keyword>
<dbReference type="InterPro" id="IPR045562">
    <property type="entry name" value="RecG_dom3_C"/>
</dbReference>
<evidence type="ECO:0000256" key="10">
    <source>
        <dbReference type="ARBA" id="ARBA00023204"/>
    </source>
</evidence>
<dbReference type="GO" id="GO:0006310">
    <property type="term" value="P:DNA recombination"/>
    <property type="evidence" value="ECO:0007669"/>
    <property type="project" value="UniProtKB-UniRule"/>
</dbReference>
<evidence type="ECO:0000256" key="5">
    <source>
        <dbReference type="ARBA" id="ARBA00022801"/>
    </source>
</evidence>
<evidence type="ECO:0000313" key="18">
    <source>
        <dbReference type="EMBL" id="SHH41591.1"/>
    </source>
</evidence>
<dbReference type="NCBIfam" id="NF008165">
    <property type="entry name" value="PRK10917.1-3"/>
    <property type="match status" value="1"/>
</dbReference>
<dbReference type="OrthoDB" id="9804325at2"/>
<feature type="domain" description="Helicase C-terminal" evidence="17">
    <location>
        <begin position="452"/>
        <end position="609"/>
    </location>
</feature>
<name>A0A1M5SSS4_9CLOT</name>
<dbReference type="InterPro" id="IPR027417">
    <property type="entry name" value="P-loop_NTPase"/>
</dbReference>
<dbReference type="EMBL" id="FQXP01000003">
    <property type="protein sequence ID" value="SHH41591.1"/>
    <property type="molecule type" value="Genomic_DNA"/>
</dbReference>
<feature type="domain" description="Helicase ATP-binding" evidence="16">
    <location>
        <begin position="269"/>
        <end position="430"/>
    </location>
</feature>
<keyword evidence="11" id="KW-0413">Isomerase</keyword>
<evidence type="ECO:0000256" key="2">
    <source>
        <dbReference type="ARBA" id="ARBA00017846"/>
    </source>
</evidence>
<dbReference type="PROSITE" id="PS51194">
    <property type="entry name" value="HELICASE_CTER"/>
    <property type="match status" value="1"/>
</dbReference>
<dbReference type="InterPro" id="IPR001650">
    <property type="entry name" value="Helicase_C-like"/>
</dbReference>
<dbReference type="InterPro" id="IPR033454">
    <property type="entry name" value="RecG_wedge"/>
</dbReference>
<keyword evidence="3 15" id="KW-0547">Nucleotide-binding</keyword>
<evidence type="ECO:0000259" key="16">
    <source>
        <dbReference type="PROSITE" id="PS51192"/>
    </source>
</evidence>
<dbReference type="GO" id="GO:0043138">
    <property type="term" value="F:3'-5' DNA helicase activity"/>
    <property type="evidence" value="ECO:0007669"/>
    <property type="project" value="UniProtKB-EC"/>
</dbReference>
<comment type="similarity">
    <text evidence="1 15">Belongs to the helicase family. RecG subfamily.</text>
</comment>
<proteinExistence type="inferred from homology"/>
<evidence type="ECO:0000256" key="3">
    <source>
        <dbReference type="ARBA" id="ARBA00022741"/>
    </source>
</evidence>
<evidence type="ECO:0000256" key="13">
    <source>
        <dbReference type="ARBA" id="ARBA00034808"/>
    </source>
</evidence>
<dbReference type="GO" id="GO:0016887">
    <property type="term" value="F:ATP hydrolysis activity"/>
    <property type="evidence" value="ECO:0007669"/>
    <property type="project" value="RHEA"/>
</dbReference>
<dbReference type="PROSITE" id="PS51192">
    <property type="entry name" value="HELICASE_ATP_BIND_1"/>
    <property type="match status" value="1"/>
</dbReference>